<keyword evidence="2" id="KW-1185">Reference proteome</keyword>
<reference evidence="2" key="1">
    <citation type="journal article" date="2008" name="Nat. Genet.">
        <title>The Pristionchus pacificus genome provides a unique perspective on nematode lifestyle and parasitism.</title>
        <authorList>
            <person name="Dieterich C."/>
            <person name="Clifton S.W."/>
            <person name="Schuster L.N."/>
            <person name="Chinwalla A."/>
            <person name="Delehaunty K."/>
            <person name="Dinkelacker I."/>
            <person name="Fulton L."/>
            <person name="Fulton R."/>
            <person name="Godfrey J."/>
            <person name="Minx P."/>
            <person name="Mitreva M."/>
            <person name="Roeseler W."/>
            <person name="Tian H."/>
            <person name="Witte H."/>
            <person name="Yang S.P."/>
            <person name="Wilson R.K."/>
            <person name="Sommer R.J."/>
        </authorList>
    </citation>
    <scope>NUCLEOTIDE SEQUENCE [LARGE SCALE GENOMIC DNA]</scope>
    <source>
        <strain evidence="2">PS312</strain>
    </source>
</reference>
<dbReference type="EnsemblMetazoa" id="PPA18316.1">
    <property type="protein sequence ID" value="PPA18316.1"/>
    <property type="gene ID" value="WBGene00107870"/>
</dbReference>
<sequence length="79" mass="8792">MAEEDNTMAFVLVPLAFFTFIGALILMNLEDSKREKKWGGGGGEFQMRHPRKMAHACARAASAHAEDAISTKTIRNKRL</sequence>
<dbReference type="AlphaFoldDB" id="A0A2A6C9D8"/>
<gene>
    <name evidence="1" type="primary">WBGene00107870</name>
</gene>
<reference evidence="1" key="2">
    <citation type="submission" date="2022-06" db="UniProtKB">
        <authorList>
            <consortium name="EnsemblMetazoa"/>
        </authorList>
    </citation>
    <scope>IDENTIFICATION</scope>
    <source>
        <strain evidence="1">PS312</strain>
    </source>
</reference>
<protein>
    <submittedName>
        <fullName evidence="1">Uncharacterized protein</fullName>
    </submittedName>
</protein>
<evidence type="ECO:0000313" key="2">
    <source>
        <dbReference type="Proteomes" id="UP000005239"/>
    </source>
</evidence>
<dbReference type="Proteomes" id="UP000005239">
    <property type="component" value="Unassembled WGS sequence"/>
</dbReference>
<accession>A0A8R1UDM2</accession>
<organism evidence="1 2">
    <name type="scientific">Pristionchus pacificus</name>
    <name type="common">Parasitic nematode worm</name>
    <dbReference type="NCBI Taxonomy" id="54126"/>
    <lineage>
        <taxon>Eukaryota</taxon>
        <taxon>Metazoa</taxon>
        <taxon>Ecdysozoa</taxon>
        <taxon>Nematoda</taxon>
        <taxon>Chromadorea</taxon>
        <taxon>Rhabditida</taxon>
        <taxon>Rhabditina</taxon>
        <taxon>Diplogasteromorpha</taxon>
        <taxon>Diplogasteroidea</taxon>
        <taxon>Neodiplogasteridae</taxon>
        <taxon>Pristionchus</taxon>
    </lineage>
</organism>
<proteinExistence type="predicted"/>
<name>A0A2A6C9D8_PRIPA</name>
<accession>A0A2A6C9D8</accession>
<evidence type="ECO:0000313" key="1">
    <source>
        <dbReference type="EnsemblMetazoa" id="PPA18316.1"/>
    </source>
</evidence>